<feature type="transmembrane region" description="Helical" evidence="1">
    <location>
        <begin position="391"/>
        <end position="418"/>
    </location>
</feature>
<protein>
    <submittedName>
        <fullName evidence="2">Uncharacterized protein</fullName>
    </submittedName>
</protein>
<organism evidence="2 3">
    <name type="scientific">Trichoplax adhaerens</name>
    <name type="common">Trichoplax reptans</name>
    <dbReference type="NCBI Taxonomy" id="10228"/>
    <lineage>
        <taxon>Eukaryota</taxon>
        <taxon>Metazoa</taxon>
        <taxon>Placozoa</taxon>
        <taxon>Uniplacotomia</taxon>
        <taxon>Trichoplacea</taxon>
        <taxon>Trichoplacidae</taxon>
        <taxon>Trichoplax</taxon>
    </lineage>
</organism>
<dbReference type="InterPro" id="IPR031751">
    <property type="entry name" value="DUF4735"/>
</dbReference>
<reference evidence="2 3" key="1">
    <citation type="journal article" date="2008" name="Nature">
        <title>The Trichoplax genome and the nature of placozoans.</title>
        <authorList>
            <person name="Srivastava M."/>
            <person name="Begovic E."/>
            <person name="Chapman J."/>
            <person name="Putnam N.H."/>
            <person name="Hellsten U."/>
            <person name="Kawashima T."/>
            <person name="Kuo A."/>
            <person name="Mitros T."/>
            <person name="Salamov A."/>
            <person name="Carpenter M.L."/>
            <person name="Signorovitch A.Y."/>
            <person name="Moreno M.A."/>
            <person name="Kamm K."/>
            <person name="Grimwood J."/>
            <person name="Schmutz J."/>
            <person name="Shapiro H."/>
            <person name="Grigoriev I.V."/>
            <person name="Buss L.W."/>
            <person name="Schierwater B."/>
            <person name="Dellaporta S.L."/>
            <person name="Rokhsar D.S."/>
        </authorList>
    </citation>
    <scope>NUCLEOTIDE SEQUENCE [LARGE SCALE GENOMIC DNA]</scope>
    <source>
        <strain evidence="2 3">Grell-BS-1999</strain>
    </source>
</reference>
<name>B3S9H5_TRIAD</name>
<dbReference type="Proteomes" id="UP000009022">
    <property type="component" value="Unassembled WGS sequence"/>
</dbReference>
<gene>
    <name evidence="2" type="ORF">TRIADDRAFT_60908</name>
</gene>
<proteinExistence type="predicted"/>
<keyword evidence="1" id="KW-0472">Membrane</keyword>
<dbReference type="OrthoDB" id="5949187at2759"/>
<evidence type="ECO:0000256" key="1">
    <source>
        <dbReference type="SAM" id="Phobius"/>
    </source>
</evidence>
<dbReference type="PANTHER" id="PTHR33539:SF1">
    <property type="entry name" value="UPF0764 PROTEIN C16ORF89"/>
    <property type="match status" value="1"/>
</dbReference>
<dbReference type="PANTHER" id="PTHR33539">
    <property type="entry name" value="UPF0764 PROTEIN C16ORF89"/>
    <property type="match status" value="1"/>
</dbReference>
<accession>B3S9H5</accession>
<dbReference type="RefSeq" id="XP_002116852.1">
    <property type="nucleotide sequence ID" value="XM_002116816.1"/>
</dbReference>
<keyword evidence="1" id="KW-0812">Transmembrane</keyword>
<dbReference type="eggNOG" id="ENOG502RBYN">
    <property type="taxonomic scope" value="Eukaryota"/>
</dbReference>
<dbReference type="AlphaFoldDB" id="B3S9H5"/>
<dbReference type="CTD" id="6758113"/>
<evidence type="ECO:0000313" key="3">
    <source>
        <dbReference type="Proteomes" id="UP000009022"/>
    </source>
</evidence>
<dbReference type="KEGG" id="tad:TRIADDRAFT_60908"/>
<dbReference type="HOGENOM" id="CLU_052097_0_0_1"/>
<keyword evidence="1" id="KW-1133">Transmembrane helix</keyword>
<dbReference type="GeneID" id="6758113"/>
<dbReference type="PhylomeDB" id="B3S9H5"/>
<keyword evidence="3" id="KW-1185">Reference proteome</keyword>
<dbReference type="EMBL" id="DS985258">
    <property type="protein sequence ID" value="EDV20652.1"/>
    <property type="molecule type" value="Genomic_DNA"/>
</dbReference>
<dbReference type="Pfam" id="PF15882">
    <property type="entry name" value="DUF4735"/>
    <property type="match status" value="1"/>
</dbReference>
<evidence type="ECO:0000313" key="2">
    <source>
        <dbReference type="EMBL" id="EDV20652.1"/>
    </source>
</evidence>
<dbReference type="InParanoid" id="B3S9H5"/>
<sequence length="441" mass="49109">MNYKKRENISETRMKAILTTLILVIGLFHECSSLALIDNKLPHHISSTYDLMINGLESLLQFYKRNFKEITVDGYIGLLKAKEYLGATVENIDKGLSPLSTQQANQVKQIFENCSVLLIHIEAVLVNSSSSKQYDLFKMVHTPHPIPNQLISLRLSNVHSGALDKDSTAGVKFANISDMCLMDIIGTRKRHQPACTFSDICWKGITNYHARNFDIIHQLFAIFVGQKLNCTNKMNVLAQKLGGIENVKAALCSRIYRQMYTNLNNALNKMQSWELFLAQIYICGGPAGFQKFVDAQFLSAILHWQSNTGCLKSSHSIFSSLGSELLPQNTLVTSSDHPIGGIDKACYSRRSAAATSVLSMYLHWFSSKKEIFILPTPTNSTAANRMESNEFLTIIGLIAIGAALIAAFLSISVVYCICPLGRKGHEYQKLQSKEPSKNADE</sequence>